<protein>
    <recommendedName>
        <fullName evidence="4">Cytochrome P450</fullName>
    </recommendedName>
</protein>
<dbReference type="GO" id="GO:0016705">
    <property type="term" value="F:oxidoreductase activity, acting on paired donors, with incorporation or reduction of molecular oxygen"/>
    <property type="evidence" value="ECO:0007669"/>
    <property type="project" value="InterPro"/>
</dbReference>
<dbReference type="RefSeq" id="XP_025546964.1">
    <property type="nucleotide sequence ID" value="XM_025699424.1"/>
</dbReference>
<dbReference type="AlphaFoldDB" id="A0A395HJ56"/>
<dbReference type="EMBL" id="KZ824324">
    <property type="protein sequence ID" value="RAL07810.1"/>
    <property type="molecule type" value="Genomic_DNA"/>
</dbReference>
<evidence type="ECO:0008006" key="4">
    <source>
        <dbReference type="Google" id="ProtNLM"/>
    </source>
</evidence>
<keyword evidence="1" id="KW-0812">Transmembrane</keyword>
<evidence type="ECO:0000313" key="3">
    <source>
        <dbReference type="Proteomes" id="UP000248961"/>
    </source>
</evidence>
<proteinExistence type="predicted"/>
<dbReference type="Proteomes" id="UP000248961">
    <property type="component" value="Unassembled WGS sequence"/>
</dbReference>
<organism evidence="2 3">
    <name type="scientific">Aspergillus homomorphus (strain CBS 101889)</name>
    <dbReference type="NCBI Taxonomy" id="1450537"/>
    <lineage>
        <taxon>Eukaryota</taxon>
        <taxon>Fungi</taxon>
        <taxon>Dikarya</taxon>
        <taxon>Ascomycota</taxon>
        <taxon>Pezizomycotina</taxon>
        <taxon>Eurotiomycetes</taxon>
        <taxon>Eurotiomycetidae</taxon>
        <taxon>Eurotiales</taxon>
        <taxon>Aspergillaceae</taxon>
        <taxon>Aspergillus</taxon>
        <taxon>Aspergillus subgen. Circumdati</taxon>
    </lineage>
</organism>
<dbReference type="VEuPathDB" id="FungiDB:BO97DRAFT_462578"/>
<dbReference type="InterPro" id="IPR001128">
    <property type="entry name" value="Cyt_P450"/>
</dbReference>
<dbReference type="Pfam" id="PF00067">
    <property type="entry name" value="p450"/>
    <property type="match status" value="1"/>
</dbReference>
<evidence type="ECO:0000256" key="1">
    <source>
        <dbReference type="SAM" id="Phobius"/>
    </source>
</evidence>
<accession>A0A395HJ56</accession>
<sequence>MSEEFVLYALLMGVFLSYVLFFPYEPANGTSEKTNLEMDVLEDPVVPLRNSTLAMRTARRGTRTLKNLWRLNNPFVSDSVEMQASYRRATYEATAKVDDRAWGGIARAVATAIRPLLSIRTAPDDVCTVTADLRHISLNTSLAAVLKALFDMEDIPHETLSYLGSEIHRVTMDGKRHCMTAADPHEIPADLRRAADSVIQCLQRLFTNGRVSTELAQTLLYSISGTPDDFNPLNLLLPAFEAPWRTTLYTLLAILQPGPSKPEHLLALRDCPAVRPPDPKALAIAYESLRLYPPIRRISRVSQKTTSIDIEAIQRDPARWGPSALRFDPGRFLTPDGQIRSCLLGPQQSAWIPFAVGTMKCPSARAFSTRMMVVVVGEILRHLFPVECSPDWEMEGAAWDFPARAGETLRAGREEYQGVCVVSRYR</sequence>
<dbReference type="OrthoDB" id="1470350at2759"/>
<dbReference type="STRING" id="1450537.A0A395HJ56"/>
<dbReference type="InterPro" id="IPR036396">
    <property type="entry name" value="Cyt_P450_sf"/>
</dbReference>
<keyword evidence="1" id="KW-1133">Transmembrane helix</keyword>
<dbReference type="GO" id="GO:0020037">
    <property type="term" value="F:heme binding"/>
    <property type="evidence" value="ECO:0007669"/>
    <property type="project" value="InterPro"/>
</dbReference>
<evidence type="ECO:0000313" key="2">
    <source>
        <dbReference type="EMBL" id="RAL07810.1"/>
    </source>
</evidence>
<dbReference type="GO" id="GO:0004497">
    <property type="term" value="F:monooxygenase activity"/>
    <property type="evidence" value="ECO:0007669"/>
    <property type="project" value="InterPro"/>
</dbReference>
<dbReference type="Gene3D" id="1.10.630.10">
    <property type="entry name" value="Cytochrome P450"/>
    <property type="match status" value="1"/>
</dbReference>
<keyword evidence="1" id="KW-0472">Membrane</keyword>
<reference evidence="2 3" key="1">
    <citation type="submission" date="2018-02" db="EMBL/GenBank/DDBJ databases">
        <title>The genomes of Aspergillus section Nigri reveals drivers in fungal speciation.</title>
        <authorList>
            <consortium name="DOE Joint Genome Institute"/>
            <person name="Vesth T.C."/>
            <person name="Nybo J."/>
            <person name="Theobald S."/>
            <person name="Brandl J."/>
            <person name="Frisvad J.C."/>
            <person name="Nielsen K.F."/>
            <person name="Lyhne E.K."/>
            <person name="Kogle M.E."/>
            <person name="Kuo A."/>
            <person name="Riley R."/>
            <person name="Clum A."/>
            <person name="Nolan M."/>
            <person name="Lipzen A."/>
            <person name="Salamov A."/>
            <person name="Henrissat B."/>
            <person name="Wiebenga A."/>
            <person name="De vries R.P."/>
            <person name="Grigoriev I.V."/>
            <person name="Mortensen U.H."/>
            <person name="Andersen M.R."/>
            <person name="Baker S.E."/>
        </authorList>
    </citation>
    <scope>NUCLEOTIDE SEQUENCE [LARGE SCALE GENOMIC DNA]</scope>
    <source>
        <strain evidence="2 3">CBS 101889</strain>
    </source>
</reference>
<dbReference type="GO" id="GO:0005506">
    <property type="term" value="F:iron ion binding"/>
    <property type="evidence" value="ECO:0007669"/>
    <property type="project" value="InterPro"/>
</dbReference>
<dbReference type="SUPFAM" id="SSF48264">
    <property type="entry name" value="Cytochrome P450"/>
    <property type="match status" value="1"/>
</dbReference>
<gene>
    <name evidence="2" type="ORF">BO97DRAFT_462578</name>
</gene>
<name>A0A395HJ56_ASPHC</name>
<dbReference type="GeneID" id="37203713"/>
<keyword evidence="3" id="KW-1185">Reference proteome</keyword>
<feature type="transmembrane region" description="Helical" evidence="1">
    <location>
        <begin position="5"/>
        <end position="24"/>
    </location>
</feature>